<dbReference type="EMBL" id="AKHW03003201">
    <property type="protein sequence ID" value="KYO35517.1"/>
    <property type="molecule type" value="Genomic_DNA"/>
</dbReference>
<name>A0A151NFF5_ALLMI</name>
<evidence type="ECO:0000313" key="2">
    <source>
        <dbReference type="Proteomes" id="UP000050525"/>
    </source>
</evidence>
<keyword evidence="2" id="KW-1185">Reference proteome</keyword>
<dbReference type="Proteomes" id="UP000050525">
    <property type="component" value="Unassembled WGS sequence"/>
</dbReference>
<reference evidence="1 2" key="1">
    <citation type="journal article" date="2012" name="Genome Biol.">
        <title>Sequencing three crocodilian genomes to illuminate the evolution of archosaurs and amniotes.</title>
        <authorList>
            <person name="St John J.A."/>
            <person name="Braun E.L."/>
            <person name="Isberg S.R."/>
            <person name="Miles L.G."/>
            <person name="Chong A.Y."/>
            <person name="Gongora J."/>
            <person name="Dalzell P."/>
            <person name="Moran C."/>
            <person name="Bed'hom B."/>
            <person name="Abzhanov A."/>
            <person name="Burgess S.C."/>
            <person name="Cooksey A.M."/>
            <person name="Castoe T.A."/>
            <person name="Crawford N.G."/>
            <person name="Densmore L.D."/>
            <person name="Drew J.C."/>
            <person name="Edwards S.V."/>
            <person name="Faircloth B.C."/>
            <person name="Fujita M.K."/>
            <person name="Greenwold M.J."/>
            <person name="Hoffmann F.G."/>
            <person name="Howard J.M."/>
            <person name="Iguchi T."/>
            <person name="Janes D.E."/>
            <person name="Khan S.Y."/>
            <person name="Kohno S."/>
            <person name="de Koning A.J."/>
            <person name="Lance S.L."/>
            <person name="McCarthy F.M."/>
            <person name="McCormack J.E."/>
            <person name="Merchant M.E."/>
            <person name="Peterson D.G."/>
            <person name="Pollock D.D."/>
            <person name="Pourmand N."/>
            <person name="Raney B.J."/>
            <person name="Roessler K.A."/>
            <person name="Sanford J.R."/>
            <person name="Sawyer R.H."/>
            <person name="Schmidt C.J."/>
            <person name="Triplett E.W."/>
            <person name="Tuberville T.D."/>
            <person name="Venegas-Anaya M."/>
            <person name="Howard J.T."/>
            <person name="Jarvis E.D."/>
            <person name="Guillette L.J.Jr."/>
            <person name="Glenn T.C."/>
            <person name="Green R.E."/>
            <person name="Ray D.A."/>
        </authorList>
    </citation>
    <scope>NUCLEOTIDE SEQUENCE [LARGE SCALE GENOMIC DNA]</scope>
    <source>
        <strain evidence="1">KSC_2009_1</strain>
    </source>
</reference>
<sequence>MQGFFTAQYMVLVRMWSVSVPRCAPRDFPGNFEPKQLGTGFVHCCIWRPKNLSRVSSLSEDAYLVLK</sequence>
<accession>A0A151NFF5</accession>
<evidence type="ECO:0000313" key="1">
    <source>
        <dbReference type="EMBL" id="KYO35517.1"/>
    </source>
</evidence>
<protein>
    <submittedName>
        <fullName evidence="1">Uncharacterized protein</fullName>
    </submittedName>
</protein>
<gene>
    <name evidence="1" type="ORF">Y1Q_0008077</name>
</gene>
<dbReference type="AlphaFoldDB" id="A0A151NFF5"/>
<organism evidence="1 2">
    <name type="scientific">Alligator mississippiensis</name>
    <name type="common">American alligator</name>
    <dbReference type="NCBI Taxonomy" id="8496"/>
    <lineage>
        <taxon>Eukaryota</taxon>
        <taxon>Metazoa</taxon>
        <taxon>Chordata</taxon>
        <taxon>Craniata</taxon>
        <taxon>Vertebrata</taxon>
        <taxon>Euteleostomi</taxon>
        <taxon>Archelosauria</taxon>
        <taxon>Archosauria</taxon>
        <taxon>Crocodylia</taxon>
        <taxon>Alligatoridae</taxon>
        <taxon>Alligatorinae</taxon>
        <taxon>Alligator</taxon>
    </lineage>
</organism>
<comment type="caution">
    <text evidence="1">The sequence shown here is derived from an EMBL/GenBank/DDBJ whole genome shotgun (WGS) entry which is preliminary data.</text>
</comment>
<proteinExistence type="predicted"/>